<accession>A0ABU1UFD8</accession>
<dbReference type="SUPFAM" id="SSF55729">
    <property type="entry name" value="Acyl-CoA N-acyltransferases (Nat)"/>
    <property type="match status" value="1"/>
</dbReference>
<name>A0ABU1UFD8_9MICC</name>
<keyword evidence="4" id="KW-1185">Reference proteome</keyword>
<protein>
    <submittedName>
        <fullName evidence="3">RimJ/RimL family protein N-acetyltransferase</fullName>
    </submittedName>
</protein>
<comment type="caution">
    <text evidence="3">The sequence shown here is derived from an EMBL/GenBank/DDBJ whole genome shotgun (WGS) entry which is preliminary data.</text>
</comment>
<evidence type="ECO:0000259" key="2">
    <source>
        <dbReference type="Pfam" id="PF13302"/>
    </source>
</evidence>
<proteinExistence type="predicted"/>
<dbReference type="Gene3D" id="3.40.630.30">
    <property type="match status" value="1"/>
</dbReference>
<dbReference type="EMBL" id="JAVDVQ010000014">
    <property type="protein sequence ID" value="MDR7083846.1"/>
    <property type="molecule type" value="Genomic_DNA"/>
</dbReference>
<gene>
    <name evidence="3" type="ORF">J2X01_003146</name>
</gene>
<organism evidence="3 4">
    <name type="scientific">Arthrobacter ginsengisoli</name>
    <dbReference type="NCBI Taxonomy" id="1356565"/>
    <lineage>
        <taxon>Bacteria</taxon>
        <taxon>Bacillati</taxon>
        <taxon>Actinomycetota</taxon>
        <taxon>Actinomycetes</taxon>
        <taxon>Micrococcales</taxon>
        <taxon>Micrococcaceae</taxon>
        <taxon>Arthrobacter</taxon>
    </lineage>
</organism>
<reference evidence="3 4" key="1">
    <citation type="submission" date="2023-07" db="EMBL/GenBank/DDBJ databases">
        <title>Sorghum-associated microbial communities from plants grown in Nebraska, USA.</title>
        <authorList>
            <person name="Schachtman D."/>
        </authorList>
    </citation>
    <scope>NUCLEOTIDE SEQUENCE [LARGE SCALE GENOMIC DNA]</scope>
    <source>
        <strain evidence="3 4">BE167</strain>
    </source>
</reference>
<evidence type="ECO:0000256" key="1">
    <source>
        <dbReference type="SAM" id="MobiDB-lite"/>
    </source>
</evidence>
<evidence type="ECO:0000313" key="4">
    <source>
        <dbReference type="Proteomes" id="UP001252243"/>
    </source>
</evidence>
<feature type="region of interest" description="Disordered" evidence="1">
    <location>
        <begin position="85"/>
        <end position="109"/>
    </location>
</feature>
<dbReference type="Pfam" id="PF13302">
    <property type="entry name" value="Acetyltransf_3"/>
    <property type="match status" value="1"/>
</dbReference>
<dbReference type="InterPro" id="IPR000182">
    <property type="entry name" value="GNAT_dom"/>
</dbReference>
<dbReference type="Proteomes" id="UP001252243">
    <property type="component" value="Unassembled WGS sequence"/>
</dbReference>
<dbReference type="RefSeq" id="WP_310059287.1">
    <property type="nucleotide sequence ID" value="NZ_JAVDVQ010000014.1"/>
</dbReference>
<feature type="domain" description="N-acetyltransferase" evidence="2">
    <location>
        <begin position="9"/>
        <end position="98"/>
    </location>
</feature>
<dbReference type="InterPro" id="IPR016181">
    <property type="entry name" value="Acyl_CoA_acyltransferase"/>
</dbReference>
<evidence type="ECO:0000313" key="3">
    <source>
        <dbReference type="EMBL" id="MDR7083846.1"/>
    </source>
</evidence>
<sequence length="109" mass="12454">MPTFLETERLLLRQFTPDDAGLVELDSDPRVMRYITGGIPTSRGEIEDDFLPAFLAYYQRFPGYGFWAALERTTGDFLGWFHFRPGPEDPQDQPERGLRRRLAGVGSGQ</sequence>